<feature type="transmembrane region" description="Helical" evidence="2">
    <location>
        <begin position="992"/>
        <end position="1015"/>
    </location>
</feature>
<dbReference type="EMBL" id="BOPB01000002">
    <property type="protein sequence ID" value="GIJ19833.1"/>
    <property type="molecule type" value="Genomic_DNA"/>
</dbReference>
<dbReference type="Pfam" id="PF05729">
    <property type="entry name" value="NACHT"/>
    <property type="match status" value="1"/>
</dbReference>
<evidence type="ECO:0000313" key="5">
    <source>
        <dbReference type="Proteomes" id="UP000643165"/>
    </source>
</evidence>
<sequence>MPQLPDLPFGLEYAAVGVFLLAVLVAVIQQFFADWIKALLARLWGRVAGRRRGIRADEWRRYRAWVARTYNRMELGFLRDVSVTLDEVYVPLEYVQNGRRIDIYRDVQGRRRTVILGAAGAGKSMLLRHSMVRWAAAPERFERVPVLVELARSNRDGRTIRQLIAEAFGRFEEEPGRHRRHRRTRPLVADAEQVVEVALASGRLCVFLDGLDEVVTERRGAVAEDIKEFAERHPTTQIVVTCRDAVYDGDLRPVFDREIRVAGFDDAGIRHFLRLWFTRRRSAGAEQHAGQDRDEVSADRRHLVEQLLAELRSSPTVMRLARSPLMLTMITTLYEADAGAGPMLTNSRAEFYQQAVEHLLRRDRDLGRHRNLARYQAGHKLMALRAIALAAQGGRSQGTDRRVIGEAEVYAELARILPRFRLAEEHLPRMVDEIVERSGLLIRIDDNNLLYEFAHLTLQEYLAAVELADDPDRLLRLYRENPSRWRETVKLWCAGANRDASDVVRQVFAGDDRDKLLALECVAEARQIDEILASIIVDDHVRLLGTPVADKHLVLAALGAVAGNPGPFGQRLFDSLAQQARSGGPVAEDAVVVLAESRRREAIELLSEMAVRVPAARTALRATGELAIPTLAARAGAGSVAAVDDLAAVGTPAAAVALAEQLWASDPQVAVRAAWRLAVLVGAPDVENELRTFDPAAVEAASVAAEAVRLADRRSGRLPGADWYDWLWAPFEPGTPLARTMGRLGWLISNSEGDAPSDLGTVDVRLAVGLIAQPGVLVRPGMFNTGKVSKELTEELSRKAHGFGHKRLLSGAFGPYEIRIMLDLVARREPEAAREIAMRALAPRMPGWRAAVLTSLPTPVLTELASRLWSSTTLDADLRDWRTLNERPESPTVLTFLRNVAVTLGVLAGVALIGIAITRSIGTGLGWWAWGPTGLAGLVVLCAVAGAAAFIVGVIMSADSDRLWMPAVVLLISAVGLVGTGAPVAFATVAGWLGVTVTVVVGVTLVGAIVVLARWTRHRERALRNPYRALLDRAPSVRTAEQTVIGRQATGGSGRPRQAANTGG</sequence>
<comment type="caution">
    <text evidence="4">The sequence shown here is derived from an EMBL/GenBank/DDBJ whole genome shotgun (WGS) entry which is preliminary data.</text>
</comment>
<evidence type="ECO:0000259" key="3">
    <source>
        <dbReference type="PROSITE" id="PS50837"/>
    </source>
</evidence>
<dbReference type="PANTHER" id="PTHR46844:SF1">
    <property type="entry name" value="SLR5058 PROTEIN"/>
    <property type="match status" value="1"/>
</dbReference>
<proteinExistence type="predicted"/>
<gene>
    <name evidence="4" type="ORF">Vlu01_04570</name>
</gene>
<feature type="transmembrane region" description="Helical" evidence="2">
    <location>
        <begin position="896"/>
        <end position="917"/>
    </location>
</feature>
<evidence type="ECO:0000313" key="4">
    <source>
        <dbReference type="EMBL" id="GIJ19833.1"/>
    </source>
</evidence>
<dbReference type="RefSeq" id="WP_203992304.1">
    <property type="nucleotide sequence ID" value="NZ_BOPB01000002.1"/>
</dbReference>
<dbReference type="PANTHER" id="PTHR46844">
    <property type="entry name" value="SLR5058 PROTEIN"/>
    <property type="match status" value="1"/>
</dbReference>
<dbReference type="Gene3D" id="3.40.50.300">
    <property type="entry name" value="P-loop containing nucleotide triphosphate hydrolases"/>
    <property type="match status" value="1"/>
</dbReference>
<evidence type="ECO:0000256" key="1">
    <source>
        <dbReference type="SAM" id="MobiDB-lite"/>
    </source>
</evidence>
<feature type="region of interest" description="Disordered" evidence="1">
    <location>
        <begin position="1043"/>
        <end position="1064"/>
    </location>
</feature>
<protein>
    <recommendedName>
        <fullName evidence="3">NACHT domain-containing protein</fullName>
    </recommendedName>
</protein>
<keyword evidence="5" id="KW-1185">Reference proteome</keyword>
<accession>A0ABQ4IQ64</accession>
<feature type="transmembrane region" description="Helical" evidence="2">
    <location>
        <begin position="963"/>
        <end position="986"/>
    </location>
</feature>
<evidence type="ECO:0000256" key="2">
    <source>
        <dbReference type="SAM" id="Phobius"/>
    </source>
</evidence>
<name>A0ABQ4IQ64_9ACTN</name>
<reference evidence="4 5" key="1">
    <citation type="submission" date="2021-01" db="EMBL/GenBank/DDBJ databases">
        <title>Whole genome shotgun sequence of Verrucosispora lutea NBRC 106530.</title>
        <authorList>
            <person name="Komaki H."/>
            <person name="Tamura T."/>
        </authorList>
    </citation>
    <scope>NUCLEOTIDE SEQUENCE [LARGE SCALE GENOMIC DNA]</scope>
    <source>
        <strain evidence="4 5">NBRC 106530</strain>
    </source>
</reference>
<dbReference type="Proteomes" id="UP000643165">
    <property type="component" value="Unassembled WGS sequence"/>
</dbReference>
<dbReference type="InterPro" id="IPR027417">
    <property type="entry name" value="P-loop_NTPase"/>
</dbReference>
<organism evidence="4 5">
    <name type="scientific">Micromonospora lutea</name>
    <dbReference type="NCBI Taxonomy" id="419825"/>
    <lineage>
        <taxon>Bacteria</taxon>
        <taxon>Bacillati</taxon>
        <taxon>Actinomycetota</taxon>
        <taxon>Actinomycetes</taxon>
        <taxon>Micromonosporales</taxon>
        <taxon>Micromonosporaceae</taxon>
        <taxon>Micromonospora</taxon>
    </lineage>
</organism>
<dbReference type="PROSITE" id="PS50837">
    <property type="entry name" value="NACHT"/>
    <property type="match status" value="1"/>
</dbReference>
<dbReference type="InterPro" id="IPR007111">
    <property type="entry name" value="NACHT_NTPase"/>
</dbReference>
<feature type="domain" description="NACHT" evidence="3">
    <location>
        <begin position="111"/>
        <end position="243"/>
    </location>
</feature>
<feature type="transmembrane region" description="Helical" evidence="2">
    <location>
        <begin position="929"/>
        <end position="956"/>
    </location>
</feature>
<dbReference type="SUPFAM" id="SSF52540">
    <property type="entry name" value="P-loop containing nucleoside triphosphate hydrolases"/>
    <property type="match status" value="1"/>
</dbReference>
<keyword evidence="2" id="KW-1133">Transmembrane helix</keyword>
<feature type="transmembrane region" description="Helical" evidence="2">
    <location>
        <begin position="13"/>
        <end position="33"/>
    </location>
</feature>
<keyword evidence="2" id="KW-0812">Transmembrane</keyword>
<keyword evidence="2" id="KW-0472">Membrane</keyword>